<organism evidence="1 2">
    <name type="scientific">Haloarcula salinisoli</name>
    <dbReference type="NCBI Taxonomy" id="2487746"/>
    <lineage>
        <taxon>Archaea</taxon>
        <taxon>Methanobacteriati</taxon>
        <taxon>Methanobacteriota</taxon>
        <taxon>Stenosarchaea group</taxon>
        <taxon>Halobacteria</taxon>
        <taxon>Halobacteriales</taxon>
        <taxon>Haloarculaceae</taxon>
        <taxon>Haloarcula</taxon>
    </lineage>
</organism>
<reference evidence="1" key="1">
    <citation type="submission" date="2021-06" db="EMBL/GenBank/DDBJ databases">
        <title>Halomicroarcula sp. F24A a new haloarchaeum isolated from saline soil.</title>
        <authorList>
            <person name="Duran-Viseras A."/>
            <person name="Sanchez-Porro C."/>
            <person name="Ventosa A."/>
        </authorList>
    </citation>
    <scope>NUCLEOTIDE SEQUENCE</scope>
    <source>
        <strain evidence="1">F24A</strain>
    </source>
</reference>
<accession>A0A8J7YGV7</accession>
<dbReference type="Proteomes" id="UP000783863">
    <property type="component" value="Unassembled WGS sequence"/>
</dbReference>
<evidence type="ECO:0000313" key="1">
    <source>
        <dbReference type="EMBL" id="MBX0305720.1"/>
    </source>
</evidence>
<sequence length="231" mass="26324">MAATEGKTTEPPRAWVEQFYDSEAEVRGVLDDIREAHLLGEYEDVREKLRAFGEAENGLFRAIALIVIDVETFYSDLAEQYEDETPPIEDLKALGSEYSRLDDPIELVLSERINELQNPQPGLRRGFRYSDETELPRLDYDIYSGDVELCQFIHPPSQALVLAQSIVNSTHLLLERVEANGDPIASAERERIATMHDHLTEELTEMAEYIEAAPEEDTSTNLDPFDDHSFY</sequence>
<comment type="caution">
    <text evidence="1">The sequence shown here is derived from an EMBL/GenBank/DDBJ whole genome shotgun (WGS) entry which is preliminary data.</text>
</comment>
<gene>
    <name evidence="1" type="ORF">EGD98_18920</name>
</gene>
<dbReference type="EMBL" id="RKLQ01000005">
    <property type="protein sequence ID" value="MBX0305720.1"/>
    <property type="molecule type" value="Genomic_DNA"/>
</dbReference>
<name>A0A8J7YGV7_9EURY</name>
<protein>
    <submittedName>
        <fullName evidence="1">Uncharacterized protein</fullName>
    </submittedName>
</protein>
<dbReference type="AlphaFoldDB" id="A0A8J7YGV7"/>
<dbReference type="RefSeq" id="WP_220589913.1">
    <property type="nucleotide sequence ID" value="NZ_RKLQ01000005.1"/>
</dbReference>
<keyword evidence="2" id="KW-1185">Reference proteome</keyword>
<proteinExistence type="predicted"/>
<evidence type="ECO:0000313" key="2">
    <source>
        <dbReference type="Proteomes" id="UP000783863"/>
    </source>
</evidence>